<evidence type="ECO:0000259" key="1">
    <source>
        <dbReference type="Pfam" id="PF03478"/>
    </source>
</evidence>
<dbReference type="PANTHER" id="PTHR33127:SF5">
    <property type="entry name" value="TRANSMEMBRANE PROTEIN"/>
    <property type="match status" value="1"/>
</dbReference>
<feature type="domain" description="KIB1-4 beta-propeller" evidence="1">
    <location>
        <begin position="495"/>
        <end position="730"/>
    </location>
</feature>
<keyword evidence="3" id="KW-1185">Reference proteome</keyword>
<evidence type="ECO:0000313" key="3">
    <source>
        <dbReference type="Proteomes" id="UP001408789"/>
    </source>
</evidence>
<reference evidence="2 3" key="1">
    <citation type="submission" date="2024-04" db="EMBL/GenBank/DDBJ databases">
        <title>The reference genome of an endangered Asteraceae, Deinandra increscens subsp. villosa, native to the Central Coast of California.</title>
        <authorList>
            <person name="Guilliams M."/>
            <person name="Hasenstab-Lehman K."/>
            <person name="Meyer R."/>
            <person name="Mcevoy S."/>
        </authorList>
    </citation>
    <scope>NUCLEOTIDE SEQUENCE [LARGE SCALE GENOMIC DNA]</scope>
    <source>
        <tissue evidence="2">Leaf</tissue>
    </source>
</reference>
<protein>
    <recommendedName>
        <fullName evidence="1">KIB1-4 beta-propeller domain-containing protein</fullName>
    </recommendedName>
</protein>
<feature type="domain" description="KIB1-4 beta-propeller" evidence="1">
    <location>
        <begin position="73"/>
        <end position="318"/>
    </location>
</feature>
<gene>
    <name evidence="2" type="ORF">SSX86_023527</name>
</gene>
<dbReference type="InterPro" id="IPR005174">
    <property type="entry name" value="KIB1-4_b-propeller"/>
</dbReference>
<proteinExistence type="predicted"/>
<dbReference type="Pfam" id="PF03478">
    <property type="entry name" value="Beta-prop_KIB1-4"/>
    <property type="match status" value="2"/>
</dbReference>
<organism evidence="2 3">
    <name type="scientific">Deinandra increscens subsp. villosa</name>
    <dbReference type="NCBI Taxonomy" id="3103831"/>
    <lineage>
        <taxon>Eukaryota</taxon>
        <taxon>Viridiplantae</taxon>
        <taxon>Streptophyta</taxon>
        <taxon>Embryophyta</taxon>
        <taxon>Tracheophyta</taxon>
        <taxon>Spermatophyta</taxon>
        <taxon>Magnoliopsida</taxon>
        <taxon>eudicotyledons</taxon>
        <taxon>Gunneridae</taxon>
        <taxon>Pentapetalae</taxon>
        <taxon>asterids</taxon>
        <taxon>campanulids</taxon>
        <taxon>Asterales</taxon>
        <taxon>Asteraceae</taxon>
        <taxon>Asteroideae</taxon>
        <taxon>Heliantheae alliance</taxon>
        <taxon>Madieae</taxon>
        <taxon>Madiinae</taxon>
        <taxon>Deinandra</taxon>
    </lineage>
</organism>
<sequence>MTDEQKQIELKDDEAPDLGIQTAINVQLSLTLGIQAAINVQLSLTMEQKQISVPAKQHQWFIAQNLESDSQIFYTIDDHQYHYQKRVNELHGRRIRAYFHGWVILSNHPDDVLWSLWNPLTSKLIRLPPLVHEQEPTHECCLSAPPDEQGSVFLLTTSEVPTIVFSRLDRKTKRLKWTEMSYAKQLRIISGVDDCLLESPTCCNGKVYAMTSGPDYMFVIHVDIMVKGDKEVVITLMPFVELPYTSYHCCPAHNNFDTIDMFLKGSCQDLFCIGVCFTDETMIGNVYLSKLDVTSMMWEKVVDLKDAIFFIEYASGYSTCYYDSAVNSEVGGYVHILGESGKIIYSFHAEDRTVSLSSMPRLVQESQVHAWAMLEWRLEIDHFESKQEEAEKDAQIIIKPEKGDNTGFDCKTGESHFLDIPIHILEIIMEHCIAIEYMRFRATCKHCHLAAPSIQWNNEATLRRLQTYSLVSPWLMVLDNYRGIITFIDPICGERYFITTPQELKGDYRIYYSRFGWLLMYKIEGGPEIALFNPFTSDIRKLPRVPCLQSFCFSAPPTSSDCMVVGFTRFGPRHIFICFVSREPTWLHFPFNFGGDDPYSYHFPTFNGGDVYALCNNDQGVHSFRDMTGTGYSWDIVIDEAPKSHCKSRAKYFMSSCDQHLLLVIIDDLGRSVEVFKLNESTTEWEKTNCLGKHMIYISGTSCICLDAKSPEMGNKIYFPRTLHKDGTKIVFYSLETNSLFDLVFMSPFSVLHYS</sequence>
<dbReference type="EMBL" id="JBCNJP010000023">
    <property type="protein sequence ID" value="KAK9058685.1"/>
    <property type="molecule type" value="Genomic_DNA"/>
</dbReference>
<name>A0AAP0CQU0_9ASTR</name>
<comment type="caution">
    <text evidence="2">The sequence shown here is derived from an EMBL/GenBank/DDBJ whole genome shotgun (WGS) entry which is preliminary data.</text>
</comment>
<evidence type="ECO:0000313" key="2">
    <source>
        <dbReference type="EMBL" id="KAK9058685.1"/>
    </source>
</evidence>
<dbReference type="Proteomes" id="UP001408789">
    <property type="component" value="Unassembled WGS sequence"/>
</dbReference>
<dbReference type="AlphaFoldDB" id="A0AAP0CQU0"/>
<accession>A0AAP0CQU0</accession>
<dbReference type="PANTHER" id="PTHR33127">
    <property type="entry name" value="TRANSMEMBRANE PROTEIN"/>
    <property type="match status" value="1"/>
</dbReference>